<dbReference type="Proteomes" id="UP000253273">
    <property type="component" value="Chromosome"/>
</dbReference>
<dbReference type="RefSeq" id="WP_114584105.1">
    <property type="nucleotide sequence ID" value="NZ_CP031150.1"/>
</dbReference>
<dbReference type="AlphaFoldDB" id="A0A345DYC6"/>
<dbReference type="InterPro" id="IPR005303">
    <property type="entry name" value="MOCOS_middle"/>
</dbReference>
<dbReference type="Pfam" id="PF03473">
    <property type="entry name" value="MOSC"/>
    <property type="match status" value="1"/>
</dbReference>
<dbReference type="GO" id="GO:0030151">
    <property type="term" value="F:molybdenum ion binding"/>
    <property type="evidence" value="ECO:0007669"/>
    <property type="project" value="InterPro"/>
</dbReference>
<sequence>MAHIERLRLYPVKGLDGIDVDTVRITDAGTLAGDREFAMCDPEAEAVETGADMQTLAYNGKQTDRIHDVRTTFDPETATLTVEPKTGGERRAFDLSTEAGRADAGAWFGDFVGDPVEFRRHEPPAFVDRPDAGPSIISTATLSEVASWFEGMSVEGARRRLRANVEVDGVPAFWEDRFVGADAPEFVVGEGDGAVRFEGAEPCARCVVPSRDPETGDPLPAFRERFVERREATFPEWADRDAFDHLYTVMLISRVPEVSRERAISVGDDVTVRTTAGNSKGPNI</sequence>
<evidence type="ECO:0000313" key="3">
    <source>
        <dbReference type="Proteomes" id="UP000253273"/>
    </source>
</evidence>
<keyword evidence="3" id="KW-1185">Reference proteome</keyword>
<proteinExistence type="predicted"/>
<accession>A0A345DYC6</accession>
<dbReference type="PROSITE" id="PS51340">
    <property type="entry name" value="MOSC"/>
    <property type="match status" value="1"/>
</dbReference>
<dbReference type="EMBL" id="CP031150">
    <property type="protein sequence ID" value="AXG04948.1"/>
    <property type="molecule type" value="Genomic_DNA"/>
</dbReference>
<organism evidence="2 3">
    <name type="scientific">Haloplanus rubicundus</name>
    <dbReference type="NCBI Taxonomy" id="1547898"/>
    <lineage>
        <taxon>Archaea</taxon>
        <taxon>Methanobacteriati</taxon>
        <taxon>Methanobacteriota</taxon>
        <taxon>Stenosarchaea group</taxon>
        <taxon>Halobacteria</taxon>
        <taxon>Halobacteriales</taxon>
        <taxon>Haloferacaceae</taxon>
        <taxon>Haloplanus</taxon>
    </lineage>
</organism>
<dbReference type="GO" id="GO:0030170">
    <property type="term" value="F:pyridoxal phosphate binding"/>
    <property type="evidence" value="ECO:0007669"/>
    <property type="project" value="InterPro"/>
</dbReference>
<dbReference type="GO" id="GO:0003824">
    <property type="term" value="F:catalytic activity"/>
    <property type="evidence" value="ECO:0007669"/>
    <property type="project" value="InterPro"/>
</dbReference>
<dbReference type="OrthoDB" id="211216at2157"/>
<gene>
    <name evidence="2" type="ORF">DU500_00075</name>
</gene>
<dbReference type="SUPFAM" id="SSF50800">
    <property type="entry name" value="PK beta-barrel domain-like"/>
    <property type="match status" value="1"/>
</dbReference>
<protein>
    <submittedName>
        <fullName evidence="2">MOSC domain-containing protein</fullName>
    </submittedName>
</protein>
<reference evidence="2 3" key="1">
    <citation type="submission" date="2018-07" db="EMBL/GenBank/DDBJ databases">
        <title>Genome sequences of Haloplanus sp. CBA1113.</title>
        <authorList>
            <person name="Kim Y.B."/>
            <person name="Roh S.W."/>
        </authorList>
    </citation>
    <scope>NUCLEOTIDE SEQUENCE [LARGE SCALE GENOMIC DNA]</scope>
    <source>
        <strain evidence="2 3">CBA1113</strain>
    </source>
</reference>
<evidence type="ECO:0000259" key="1">
    <source>
        <dbReference type="PROSITE" id="PS51340"/>
    </source>
</evidence>
<dbReference type="InterPro" id="IPR011037">
    <property type="entry name" value="Pyrv_Knase-like_insert_dom_sf"/>
</dbReference>
<dbReference type="GeneID" id="37281734"/>
<dbReference type="KEGG" id="haj:DU500_00075"/>
<dbReference type="Pfam" id="PF03476">
    <property type="entry name" value="MOSC_N"/>
    <property type="match status" value="1"/>
</dbReference>
<dbReference type="InterPro" id="IPR005302">
    <property type="entry name" value="MoCF_Sase_C"/>
</dbReference>
<feature type="domain" description="MOSC" evidence="1">
    <location>
        <begin position="97"/>
        <end position="273"/>
    </location>
</feature>
<evidence type="ECO:0000313" key="2">
    <source>
        <dbReference type="EMBL" id="AXG04948.1"/>
    </source>
</evidence>
<name>A0A345DYC6_9EURY</name>